<organism evidence="1 2">
    <name type="scientific">Odinarchaeota yellowstonii (strain LCB_4)</name>
    <dbReference type="NCBI Taxonomy" id="1841599"/>
    <lineage>
        <taxon>Archaea</taxon>
        <taxon>Promethearchaeati</taxon>
        <taxon>Candidatus Odinarchaeota</taxon>
        <taxon>Candidatus Odinarchaeia</taxon>
        <taxon>Candidatus Odinarchaeales</taxon>
        <taxon>Candidatus Odinarchaeaceae</taxon>
        <taxon>Candidatus Odinarchaeum</taxon>
    </lineage>
</organism>
<gene>
    <name evidence="1" type="ORF">OdinLCB4_002710</name>
</gene>
<dbReference type="Proteomes" id="UP000186851">
    <property type="component" value="Chromosome"/>
</dbReference>
<accession>A0AAF0D374</accession>
<dbReference type="AlphaFoldDB" id="A0AAF0D374"/>
<dbReference type="KEGG" id="oyw:OdinLCB4_002710"/>
<protein>
    <submittedName>
        <fullName evidence="1">Uncharacterized protein</fullName>
    </submittedName>
</protein>
<reference evidence="1" key="2">
    <citation type="journal article" date="2022" name="Nat. Microbiol.">
        <title>A closed Candidatus Odinarchaeum chromosome exposes Asgard archaeal viruses.</title>
        <authorList>
            <person name="Tamarit D."/>
            <person name="Caceres E.F."/>
            <person name="Krupovic M."/>
            <person name="Nijland R."/>
            <person name="Eme L."/>
            <person name="Robinson N.P."/>
            <person name="Ettema T.J.G."/>
        </authorList>
    </citation>
    <scope>NUCLEOTIDE SEQUENCE</scope>
    <source>
        <strain evidence="1">LCB_4</strain>
    </source>
</reference>
<reference evidence="1" key="1">
    <citation type="journal article" date="2017" name="Nature">
        <title>Asgard archaea illuminate the origin of eukaryotic cellular complexity.</title>
        <authorList>
            <person name="Zaremba-Niedzwiedzka K."/>
            <person name="Caceres E.F."/>
            <person name="Saw J.H."/>
            <person name="Backstrom D."/>
            <person name="Juzokaite L."/>
            <person name="Vancaester E."/>
            <person name="Seitz K.W."/>
            <person name="Anantharaman K."/>
            <person name="Starnawski P."/>
            <person name="Kjeldsen K.U."/>
            <person name="Scott M.B."/>
            <person name="Nunoura T."/>
            <person name="Banfield J.F."/>
            <person name="Schramm A."/>
            <person name="Baker B.J."/>
            <person name="Spang A."/>
            <person name="Ettema T.J.G."/>
        </authorList>
    </citation>
    <scope>NUCLEOTIDE SEQUENCE</scope>
    <source>
        <strain evidence="1">LCB_4</strain>
    </source>
</reference>
<evidence type="ECO:0000313" key="2">
    <source>
        <dbReference type="Proteomes" id="UP000186851"/>
    </source>
</evidence>
<dbReference type="EMBL" id="CP091871">
    <property type="protein sequence ID" value="WEU40845.1"/>
    <property type="molecule type" value="Genomic_DNA"/>
</dbReference>
<proteinExistence type="predicted"/>
<evidence type="ECO:0000313" key="1">
    <source>
        <dbReference type="EMBL" id="WEU40845.1"/>
    </source>
</evidence>
<sequence length="54" mass="6333">MPSYKVYVKKTGSPGTMDKLWDVVTVEAETEEELNNKINELFKKGWKVFRINKI</sequence>
<name>A0AAF0D374_ODILC</name>